<comment type="similarity">
    <text evidence="4">Belongs to the mandelate racemase/muconate lactonizing enzyme family. GlucD subfamily.</text>
</comment>
<comment type="pathway">
    <text evidence="3">Carbohydrate acid metabolism; D-glucarate degradation; 2,5-dioxopentanoate from D-glucarate: step 1/2.</text>
</comment>
<dbReference type="SFLD" id="SFLDG00055">
    <property type="entry name" value="glucarate_dehydratase"/>
    <property type="match status" value="1"/>
</dbReference>
<evidence type="ECO:0000313" key="15">
    <source>
        <dbReference type="Proteomes" id="UP000182272"/>
    </source>
</evidence>
<dbReference type="EMBL" id="LT629972">
    <property type="protein sequence ID" value="SEI23048.1"/>
    <property type="molecule type" value="Genomic_DNA"/>
</dbReference>
<feature type="binding site" evidence="11">
    <location>
        <position position="155"/>
    </location>
    <ligand>
        <name>substrate</name>
    </ligand>
</feature>
<dbReference type="InterPro" id="IPR029065">
    <property type="entry name" value="Enolase_C-like"/>
</dbReference>
<dbReference type="InterPro" id="IPR036849">
    <property type="entry name" value="Enolase-like_C_sf"/>
</dbReference>
<dbReference type="SMART" id="SM00922">
    <property type="entry name" value="MR_MLE"/>
    <property type="match status" value="1"/>
</dbReference>
<evidence type="ECO:0000256" key="8">
    <source>
        <dbReference type="ARBA" id="ARBA00023239"/>
    </source>
</evidence>
<comment type="catalytic activity">
    <reaction evidence="1">
        <text>D-glucarate = 5-dehydro-4-deoxy-D-glucarate + H2O</text>
        <dbReference type="Rhea" id="RHEA:14573"/>
        <dbReference type="ChEBI" id="CHEBI:15377"/>
        <dbReference type="ChEBI" id="CHEBI:30612"/>
        <dbReference type="ChEBI" id="CHEBI:42819"/>
        <dbReference type="EC" id="4.2.1.40"/>
    </reaction>
</comment>
<gene>
    <name evidence="14" type="ORF">SAMN05216581_5025</name>
</gene>
<dbReference type="SUPFAM" id="SSF54826">
    <property type="entry name" value="Enolase N-terminal domain-like"/>
    <property type="match status" value="1"/>
</dbReference>
<feature type="binding site" evidence="11">
    <location>
        <position position="294"/>
    </location>
    <ligand>
        <name>substrate</name>
    </ligand>
</feature>
<feature type="binding site" evidence="12">
    <location>
        <position position="294"/>
    </location>
    <ligand>
        <name>Mg(2+)</name>
        <dbReference type="ChEBI" id="CHEBI:18420"/>
    </ligand>
</feature>
<dbReference type="Gene3D" id="3.20.20.120">
    <property type="entry name" value="Enolase-like C-terminal domain"/>
    <property type="match status" value="1"/>
</dbReference>
<dbReference type="InterPro" id="IPR034598">
    <property type="entry name" value="GlucD-like"/>
</dbReference>
<dbReference type="AlphaFoldDB" id="A0A1H6PDN2"/>
<evidence type="ECO:0000256" key="12">
    <source>
        <dbReference type="PIRSR" id="PIRSR617653-3"/>
    </source>
</evidence>
<feature type="binding site" evidence="11">
    <location>
        <position position="108"/>
    </location>
    <ligand>
        <name>substrate</name>
    </ligand>
</feature>
<evidence type="ECO:0000256" key="1">
    <source>
        <dbReference type="ARBA" id="ARBA00001426"/>
    </source>
</evidence>
<evidence type="ECO:0000259" key="13">
    <source>
        <dbReference type="SMART" id="SM00922"/>
    </source>
</evidence>
<feature type="active site" description="Proton acceptor" evidence="10">
    <location>
        <position position="344"/>
    </location>
</feature>
<evidence type="ECO:0000256" key="3">
    <source>
        <dbReference type="ARBA" id="ARBA00005183"/>
    </source>
</evidence>
<dbReference type="GO" id="GO:0042838">
    <property type="term" value="P:D-glucarate catabolic process"/>
    <property type="evidence" value="ECO:0007669"/>
    <property type="project" value="UniProtKB-UniPathway"/>
</dbReference>
<name>A0A1H6PDN2_9PSED</name>
<feature type="domain" description="Mandelate racemase/muconate lactonizing enzyme C-terminal" evidence="13">
    <location>
        <begin position="190"/>
        <end position="290"/>
    </location>
</feature>
<dbReference type="Gene3D" id="3.30.390.10">
    <property type="entry name" value="Enolase-like, N-terminal domain"/>
    <property type="match status" value="1"/>
</dbReference>
<comment type="cofactor">
    <cofactor evidence="2 12">
        <name>Mg(2+)</name>
        <dbReference type="ChEBI" id="CHEBI:18420"/>
    </cofactor>
</comment>
<feature type="binding site" evidence="11">
    <location>
        <position position="210"/>
    </location>
    <ligand>
        <name>substrate</name>
    </ligand>
</feature>
<evidence type="ECO:0000256" key="11">
    <source>
        <dbReference type="PIRSR" id="PIRSR617653-2"/>
    </source>
</evidence>
<dbReference type="InterPro" id="IPR013342">
    <property type="entry name" value="Mandelate_racemase_C"/>
</dbReference>
<protein>
    <recommendedName>
        <fullName evidence="5 9">Glucarate dehydratase</fullName>
        <ecNumber evidence="5 9">4.2.1.40</ecNumber>
    </recommendedName>
</protein>
<keyword evidence="7 12" id="KW-0460">Magnesium</keyword>
<dbReference type="Pfam" id="PF13378">
    <property type="entry name" value="MR_MLE_C"/>
    <property type="match status" value="1"/>
</dbReference>
<evidence type="ECO:0000256" key="4">
    <source>
        <dbReference type="ARBA" id="ARBA00009938"/>
    </source>
</evidence>
<dbReference type="SUPFAM" id="SSF51604">
    <property type="entry name" value="Enolase C-terminal domain-like"/>
    <property type="match status" value="1"/>
</dbReference>
<organism evidence="14 15">
    <name type="scientific">Pseudomonas asplenii</name>
    <dbReference type="NCBI Taxonomy" id="53407"/>
    <lineage>
        <taxon>Bacteria</taxon>
        <taxon>Pseudomonadati</taxon>
        <taxon>Pseudomonadota</taxon>
        <taxon>Gammaproteobacteria</taxon>
        <taxon>Pseudomonadales</taxon>
        <taxon>Pseudomonadaceae</taxon>
        <taxon>Pseudomonas</taxon>
    </lineage>
</organism>
<proteinExistence type="inferred from homology"/>
<feature type="binding site" evidence="12">
    <location>
        <position position="240"/>
    </location>
    <ligand>
        <name>Mg(2+)</name>
        <dbReference type="ChEBI" id="CHEBI:18420"/>
    </ligand>
</feature>
<feature type="active site" description="Proton acceptor" evidence="10">
    <location>
        <position position="212"/>
    </location>
</feature>
<evidence type="ECO:0000256" key="2">
    <source>
        <dbReference type="ARBA" id="ARBA00001946"/>
    </source>
</evidence>
<dbReference type="InterPro" id="IPR017653">
    <property type="entry name" value="Glucarate_dehydratase"/>
</dbReference>
<feature type="binding site" evidence="11">
    <location>
        <begin position="240"/>
        <end position="242"/>
    </location>
    <ligand>
        <name>substrate</name>
    </ligand>
</feature>
<dbReference type="NCBIfam" id="TIGR03247">
    <property type="entry name" value="glucar-dehydr"/>
    <property type="match status" value="1"/>
</dbReference>
<evidence type="ECO:0000256" key="7">
    <source>
        <dbReference type="ARBA" id="ARBA00022842"/>
    </source>
</evidence>
<dbReference type="RefSeq" id="WP_081354610.1">
    <property type="nucleotide sequence ID" value="NZ_LT629972.1"/>
</dbReference>
<evidence type="ECO:0000256" key="6">
    <source>
        <dbReference type="ARBA" id="ARBA00022723"/>
    </source>
</evidence>
<feature type="binding site" evidence="11">
    <location>
        <begin position="344"/>
        <end position="346"/>
    </location>
    <ligand>
        <name>substrate</name>
    </ligand>
</feature>
<dbReference type="SFLD" id="SFLDF00005">
    <property type="entry name" value="glucarate_dehydratase"/>
    <property type="match status" value="1"/>
</dbReference>
<dbReference type="Proteomes" id="UP000182272">
    <property type="component" value="Chromosome I"/>
</dbReference>
<dbReference type="PANTHER" id="PTHR48080">
    <property type="entry name" value="D-GALACTONATE DEHYDRATASE-RELATED"/>
    <property type="match status" value="1"/>
</dbReference>
<keyword evidence="8" id="KW-0456">Lyase</keyword>
<evidence type="ECO:0000313" key="14">
    <source>
        <dbReference type="EMBL" id="SEI23048.1"/>
    </source>
</evidence>
<dbReference type="InterPro" id="IPR029017">
    <property type="entry name" value="Enolase-like_N"/>
</dbReference>
<dbReference type="OrthoDB" id="193563at2"/>
<dbReference type="InterPro" id="IPR034593">
    <property type="entry name" value="DgoD-like"/>
</dbReference>
<dbReference type="PANTHER" id="PTHR48080:SF4">
    <property type="entry name" value="GLUCARATE DEHYDRATASE"/>
    <property type="match status" value="1"/>
</dbReference>
<dbReference type="GO" id="GO:0000287">
    <property type="term" value="F:magnesium ion binding"/>
    <property type="evidence" value="ECO:0007669"/>
    <property type="project" value="UniProtKB-UniRule"/>
</dbReference>
<dbReference type="EC" id="4.2.1.40" evidence="5 9"/>
<feature type="binding site" evidence="11">
    <location>
        <position position="426"/>
    </location>
    <ligand>
        <name>substrate</name>
    </ligand>
</feature>
<dbReference type="UniPathway" id="UPA00564">
    <property type="reaction ID" value="UER00627"/>
</dbReference>
<accession>A0A1H6PDN2</accession>
<dbReference type="SFLD" id="SFLDS00001">
    <property type="entry name" value="Enolase"/>
    <property type="match status" value="1"/>
</dbReference>
<keyword evidence="6 12" id="KW-0479">Metal-binding</keyword>
<sequence>MNAQTLGTAGQTPVISGFQVIPVAGHDSMLLNLSGAHGPFFTRNIVIITDSSGRTGVGEVPGGERIRATLEDARGLLLGQSIGNYQKLLNQVRQTFADRDAGGRGQQTFDLRITIHAVTALEAALLDLLGQFLGVPVAALLGEGQQRDAVKVLGYLFYIGDRQRTNLAYRNEAEAEDAWFRLRHEEAMTPQAIVRLAEAAQARYGFNDFKLKGGVLDGAREIEAVTALAERFPQARITLDPNGAWSLKQAIALCRDQHQVLAYAEDPCGAENGYSGREVMAEFRRATGLPTATNMIATDWREMGHAIQLQAVDIPLADPHFWTMQGSVRVAQMCHEWGLTWGSHSNNHFDISLAMFTHVAAAAPGEITAIDTHWIWQDGQGLTREPLQIVDGFIQVPQKPGLGIELNMDAVARAHECYRNMGLGARDDSVAMQFLIPGWSFDNKRPCLVR</sequence>
<dbReference type="CDD" id="cd03323">
    <property type="entry name" value="D-glucarate_dehydratase"/>
    <property type="match status" value="1"/>
</dbReference>
<dbReference type="GO" id="GO:0008872">
    <property type="term" value="F:glucarate dehydratase activity"/>
    <property type="evidence" value="ECO:0007669"/>
    <property type="project" value="UniProtKB-UniRule"/>
</dbReference>
<feature type="binding site" evidence="11">
    <location>
        <position position="37"/>
    </location>
    <ligand>
        <name>substrate</name>
    </ligand>
</feature>
<reference evidence="14 15" key="1">
    <citation type="submission" date="2016-10" db="EMBL/GenBank/DDBJ databases">
        <authorList>
            <person name="de Groot N.N."/>
        </authorList>
    </citation>
    <scope>NUCLEOTIDE SEQUENCE [LARGE SCALE GENOMIC DNA]</scope>
    <source>
        <strain evidence="14 15">LMG 2158</strain>
    </source>
</reference>
<feature type="binding site" evidence="12">
    <location>
        <position position="271"/>
    </location>
    <ligand>
        <name>Mg(2+)</name>
        <dbReference type="ChEBI" id="CHEBI:18420"/>
    </ligand>
</feature>
<feature type="binding site" evidence="11">
    <location>
        <position position="373"/>
    </location>
    <ligand>
        <name>substrate</name>
    </ligand>
</feature>
<evidence type="ECO:0000256" key="10">
    <source>
        <dbReference type="PIRSR" id="PIRSR617653-1"/>
    </source>
</evidence>
<evidence type="ECO:0000256" key="9">
    <source>
        <dbReference type="NCBIfam" id="TIGR03247"/>
    </source>
</evidence>
<evidence type="ECO:0000256" key="5">
    <source>
        <dbReference type="ARBA" id="ARBA00011973"/>
    </source>
</evidence>